<dbReference type="SUPFAM" id="SSF69318">
    <property type="entry name" value="Integrin alpha N-terminal domain"/>
    <property type="match status" value="1"/>
</dbReference>
<evidence type="ECO:0000313" key="5">
    <source>
        <dbReference type="Proteomes" id="UP000669179"/>
    </source>
</evidence>
<gene>
    <name evidence="4" type="ORF">J4573_03980</name>
</gene>
<keyword evidence="1" id="KW-0732">Signal</keyword>
<comment type="caution">
    <text evidence="4">The sequence shown here is derived from an EMBL/GenBank/DDBJ whole genome shotgun (WGS) entry which is preliminary data.</text>
</comment>
<dbReference type="Pfam" id="PF01839">
    <property type="entry name" value="FG-GAP"/>
    <property type="match status" value="3"/>
</dbReference>
<dbReference type="InterPro" id="IPR028994">
    <property type="entry name" value="Integrin_alpha_N"/>
</dbReference>
<dbReference type="InterPro" id="IPR013517">
    <property type="entry name" value="FG-GAP"/>
</dbReference>
<evidence type="ECO:0000256" key="1">
    <source>
        <dbReference type="ARBA" id="ARBA00022729"/>
    </source>
</evidence>
<protein>
    <submittedName>
        <fullName evidence="4">FG-GAP repeat protein</fullName>
    </submittedName>
</protein>
<name>A0A939P6L4_9ACTN</name>
<evidence type="ECO:0000256" key="3">
    <source>
        <dbReference type="ARBA" id="ARBA00023180"/>
    </source>
</evidence>
<dbReference type="PANTHER" id="PTHR46580">
    <property type="entry name" value="SENSOR KINASE-RELATED"/>
    <property type="match status" value="1"/>
</dbReference>
<dbReference type="SMART" id="SM00191">
    <property type="entry name" value="Int_alpha"/>
    <property type="match status" value="4"/>
</dbReference>
<organism evidence="4 5">
    <name type="scientific">Actinomadura barringtoniae</name>
    <dbReference type="NCBI Taxonomy" id="1427535"/>
    <lineage>
        <taxon>Bacteria</taxon>
        <taxon>Bacillati</taxon>
        <taxon>Actinomycetota</taxon>
        <taxon>Actinomycetes</taxon>
        <taxon>Streptosporangiales</taxon>
        <taxon>Thermomonosporaceae</taxon>
        <taxon>Actinomadura</taxon>
    </lineage>
</organism>
<evidence type="ECO:0000313" key="4">
    <source>
        <dbReference type="EMBL" id="MBO2446235.1"/>
    </source>
</evidence>
<accession>A0A939P6L4</accession>
<dbReference type="Proteomes" id="UP000669179">
    <property type="component" value="Unassembled WGS sequence"/>
</dbReference>
<proteinExistence type="predicted"/>
<keyword evidence="3" id="KW-0325">Glycoprotein</keyword>
<reference evidence="4" key="1">
    <citation type="submission" date="2021-03" db="EMBL/GenBank/DDBJ databases">
        <authorList>
            <person name="Kanchanasin P."/>
            <person name="Saeng-In P."/>
            <person name="Phongsopitanun W."/>
            <person name="Yuki M."/>
            <person name="Kudo T."/>
            <person name="Ohkuma M."/>
            <person name="Tanasupawat S."/>
        </authorList>
    </citation>
    <scope>NUCLEOTIDE SEQUENCE</scope>
    <source>
        <strain evidence="4">GKU 128</strain>
    </source>
</reference>
<sequence>MNKHMATTTAGAAAAVVALGGVAVLTVQQNSAAQHVAQAAATKRKPARPGDFNGDGRVDLAIAAPEATVAGKGDAGLVSVVYGSPAGADPARHQLITQDSPGVPGDARYQAEFGASLAGADFDRDGYADLAVGTGRAARSIVIVYGGPRGLTSRTVTLTPQGLRYRVLKLQAGDFDGKDGPDLVASQGGSFWTFANVHAKAVPGVRTVVQKDVDEENGAVANIVAADYNGDHRTDLVVTTGIHNEGSISKARAELRLGTPTGLGAPKVFARGWTSEGSGFGVGNGAAAGDVNGDGRADLVVNRVTGDTRTVGLGVFFGTGTGLGKPQNAVRRTPETATVAVGDANGDRMADVALGDDHAAVSRHPMAGKVTVLNGSRRGLVAKGAKVLTQDSRGVPGNAENYDAFGSALSFYDANGDGKADLTVGVRGENETDGWIYAFPGSRAGITVRGVRNFGPRSLGIAKLSPVIGGYLLP</sequence>
<dbReference type="AlphaFoldDB" id="A0A939P6L4"/>
<dbReference type="InterPro" id="IPR013519">
    <property type="entry name" value="Int_alpha_beta-p"/>
</dbReference>
<dbReference type="RefSeq" id="WP_208253861.1">
    <property type="nucleotide sequence ID" value="NZ_JAGEOJ010000002.1"/>
</dbReference>
<dbReference type="Pfam" id="PF13517">
    <property type="entry name" value="FG-GAP_3"/>
    <property type="match status" value="1"/>
</dbReference>
<keyword evidence="2" id="KW-0677">Repeat</keyword>
<evidence type="ECO:0000256" key="2">
    <source>
        <dbReference type="ARBA" id="ARBA00022737"/>
    </source>
</evidence>
<dbReference type="EMBL" id="JAGEOJ010000002">
    <property type="protein sequence ID" value="MBO2446235.1"/>
    <property type="molecule type" value="Genomic_DNA"/>
</dbReference>
<dbReference type="Gene3D" id="2.130.10.130">
    <property type="entry name" value="Integrin alpha, N-terminal"/>
    <property type="match status" value="3"/>
</dbReference>
<keyword evidence="5" id="KW-1185">Reference proteome</keyword>